<accession>A0A4V3P4H0</accession>
<keyword evidence="2" id="KW-1185">Reference proteome</keyword>
<evidence type="ECO:0000313" key="2">
    <source>
        <dbReference type="Proteomes" id="UP000307602"/>
    </source>
</evidence>
<reference evidence="1 2" key="1">
    <citation type="submission" date="2019-04" db="EMBL/GenBank/DDBJ databases">
        <authorList>
            <person name="Liu A."/>
        </authorList>
    </citation>
    <scope>NUCLEOTIDE SEQUENCE [LARGE SCALE GENOMIC DNA]</scope>
    <source>
        <strain evidence="1 2">RZ03</strain>
    </source>
</reference>
<gene>
    <name evidence="1" type="ORF">EM932_15225</name>
</gene>
<dbReference type="RefSeq" id="WP_135878060.1">
    <property type="nucleotide sequence ID" value="NZ_SRSO01000023.1"/>
</dbReference>
<evidence type="ECO:0000313" key="1">
    <source>
        <dbReference type="EMBL" id="TGV01444.1"/>
    </source>
</evidence>
<proteinExistence type="predicted"/>
<dbReference type="Proteomes" id="UP000307602">
    <property type="component" value="Unassembled WGS sequence"/>
</dbReference>
<organism evidence="1 2">
    <name type="scientific">Flavivirga rizhaonensis</name>
    <dbReference type="NCBI Taxonomy" id="2559571"/>
    <lineage>
        <taxon>Bacteria</taxon>
        <taxon>Pseudomonadati</taxon>
        <taxon>Bacteroidota</taxon>
        <taxon>Flavobacteriia</taxon>
        <taxon>Flavobacteriales</taxon>
        <taxon>Flavobacteriaceae</taxon>
        <taxon>Flavivirga</taxon>
    </lineage>
</organism>
<protein>
    <submittedName>
        <fullName evidence="1">Uncharacterized protein</fullName>
    </submittedName>
</protein>
<dbReference type="PROSITE" id="PS51257">
    <property type="entry name" value="PROKAR_LIPOPROTEIN"/>
    <property type="match status" value="1"/>
</dbReference>
<dbReference type="OrthoDB" id="1440507at2"/>
<dbReference type="EMBL" id="SRSO01000023">
    <property type="protein sequence ID" value="TGV01444.1"/>
    <property type="molecule type" value="Genomic_DNA"/>
</dbReference>
<comment type="caution">
    <text evidence="1">The sequence shown here is derived from an EMBL/GenBank/DDBJ whole genome shotgun (WGS) entry which is preliminary data.</text>
</comment>
<name>A0A4V3P4H0_9FLAO</name>
<sequence length="167" mass="19239">MNTKSIQKLALFVIIMVLSFQSCEEKPKPQKIKPPKQIIDYDYAQKLEEEYKNTRGAIINKYLQIEDTREFWFDLEELKKYIAFVEQEADSLGYKRLGIRIYNGAYPNEKGFPDPGYSTVFIVPTGHKTKSKASFSPISSTFVINDNIHEIPAYNYGHAGKPPKHVN</sequence>
<dbReference type="AlphaFoldDB" id="A0A4V3P4H0"/>